<keyword evidence="1" id="KW-0812">Transmembrane</keyword>
<accession>C7RPV1</accession>
<feature type="transmembrane region" description="Helical" evidence="1">
    <location>
        <begin position="308"/>
        <end position="326"/>
    </location>
</feature>
<keyword evidence="1" id="KW-1133">Transmembrane helix</keyword>
<reference evidence="2" key="2">
    <citation type="submission" date="2009-09" db="EMBL/GenBank/DDBJ databases">
        <title>Complete sequence of chromosome of Candidatus Accumulibacter phosphatis clade IIA str. UW-1.</title>
        <authorList>
            <consortium name="US DOE Joint Genome Institute"/>
            <person name="Martin H.G."/>
            <person name="Ivanova N."/>
            <person name="Kunin V."/>
            <person name="Warnecke F."/>
            <person name="Barry K."/>
            <person name="He S."/>
            <person name="Salamov A."/>
            <person name="Szeto E."/>
            <person name="Dalin E."/>
            <person name="Pangilinan J.L."/>
            <person name="Lapidus A."/>
            <person name="Lowry S."/>
            <person name="Kyrpides N.C."/>
            <person name="McMahon K.D."/>
            <person name="Hugenholtz P."/>
        </authorList>
    </citation>
    <scope>NUCLEOTIDE SEQUENCE [LARGE SCALE GENOMIC DNA]</scope>
    <source>
        <strain evidence="2">UW-1</strain>
    </source>
</reference>
<feature type="transmembrane region" description="Helical" evidence="1">
    <location>
        <begin position="254"/>
        <end position="275"/>
    </location>
</feature>
<reference evidence="2" key="1">
    <citation type="submission" date="2009-08" db="EMBL/GenBank/DDBJ databases">
        <authorList>
            <consortium name="US DOE Joint Genome Institute"/>
            <person name="Lucas S."/>
            <person name="Copeland A."/>
            <person name="Lapidus A."/>
            <person name="Glavina del Rio T."/>
            <person name="Dalin E."/>
            <person name="Tice H."/>
            <person name="Bruce D."/>
            <person name="Barry K."/>
            <person name="Pitluck S."/>
            <person name="Lowry S."/>
            <person name="Larimer F."/>
            <person name="Land M."/>
            <person name="Hauser L."/>
            <person name="Kyrpides N."/>
            <person name="Ivanova N."/>
            <person name="McMahon K.D."/>
            <person name="Hugenholtz P."/>
        </authorList>
    </citation>
    <scope>NUCLEOTIDE SEQUENCE</scope>
    <source>
        <strain evidence="2">UW-1</strain>
    </source>
</reference>
<name>C7RPV1_ACCRE</name>
<dbReference type="AlphaFoldDB" id="C7RPV1"/>
<dbReference type="KEGG" id="app:CAP2UW1_1008"/>
<dbReference type="HOGENOM" id="CLU_070821_0_0_4"/>
<organism evidence="2">
    <name type="scientific">Accumulibacter regalis</name>
    <dbReference type="NCBI Taxonomy" id="522306"/>
    <lineage>
        <taxon>Bacteria</taxon>
        <taxon>Pseudomonadati</taxon>
        <taxon>Pseudomonadota</taxon>
        <taxon>Betaproteobacteria</taxon>
        <taxon>Candidatus Accumulibacter</taxon>
    </lineage>
</organism>
<gene>
    <name evidence="2" type="ordered locus">CAP2UW1_1008</name>
</gene>
<dbReference type="EMBL" id="CP001715">
    <property type="protein sequence ID" value="ACV34344.1"/>
    <property type="molecule type" value="Genomic_DNA"/>
</dbReference>
<dbReference type="OrthoDB" id="9178350at2"/>
<feature type="transmembrane region" description="Helical" evidence="1">
    <location>
        <begin position="215"/>
        <end position="234"/>
    </location>
</feature>
<proteinExistence type="predicted"/>
<dbReference type="eggNOG" id="ENOG50330VY">
    <property type="taxonomic scope" value="Bacteria"/>
</dbReference>
<evidence type="ECO:0000256" key="1">
    <source>
        <dbReference type="SAM" id="Phobius"/>
    </source>
</evidence>
<sequence>MGDLIEHSENDNGNVEVVRVGEAGSRVSLKVYQDIYHQVTGRTEQIRKRYSDNLLVEFAEVEQLHFKVQQLCDVHKIVARNEVISVFHDKERKEQFTSFDRFRAYNTNAASPTVSIVLKYNFSIVPAGLELPQEYAVSIRLTSRAAMLQQIEQEAPPFLRGHLAGFVALITAEVTIDYADYVIARGFLEAFDEWLRGCRKTPPVPFLNSLRRWSGYIPGAAKLVVGALLSWFAFQSVPTYFNTSIQTDVWARFFVVYAGGALILVPLMGTIGSFIEEAIDSYPDLSYLKLNKGDINLIDEFSDRKRAIMIKIALSGVFAVALNIVATKLERFL</sequence>
<protein>
    <submittedName>
        <fullName evidence="2">Uncharacterized protein</fullName>
    </submittedName>
</protein>
<keyword evidence="1" id="KW-0472">Membrane</keyword>
<dbReference type="STRING" id="522306.CAP2UW1_1008"/>
<evidence type="ECO:0000313" key="2">
    <source>
        <dbReference type="EMBL" id="ACV34344.1"/>
    </source>
</evidence>